<accession>A0A8J6DGA8</accession>
<feature type="non-terminal residue" evidence="4">
    <location>
        <position position="1"/>
    </location>
</feature>
<dbReference type="OrthoDB" id="10014002at2759"/>
<feature type="coiled-coil region" evidence="3">
    <location>
        <begin position="165"/>
        <end position="202"/>
    </location>
</feature>
<comment type="similarity">
    <text evidence="2">Belongs to the FAM81 family.</text>
</comment>
<proteinExistence type="inferred from homology"/>
<dbReference type="InterPro" id="IPR029619">
    <property type="entry name" value="FAM81"/>
</dbReference>
<reference evidence="4" key="1">
    <citation type="journal article" date="2021" name="Evol. Appl.">
        <title>The genome of the Pyrenean desman and the effects of bottlenecks and inbreeding on the genomic landscape of an endangered species.</title>
        <authorList>
            <person name="Escoda L."/>
            <person name="Castresana J."/>
        </authorList>
    </citation>
    <scope>NUCLEOTIDE SEQUENCE</scope>
    <source>
        <strain evidence="4">IBE-C5619</strain>
    </source>
</reference>
<dbReference type="AlphaFoldDB" id="A0A8J6DGA8"/>
<keyword evidence="1 3" id="KW-0175">Coiled coil</keyword>
<organism evidence="4 5">
    <name type="scientific">Galemys pyrenaicus</name>
    <name type="common">Iberian desman</name>
    <name type="synonym">Pyrenean desman</name>
    <dbReference type="NCBI Taxonomy" id="202257"/>
    <lineage>
        <taxon>Eukaryota</taxon>
        <taxon>Metazoa</taxon>
        <taxon>Chordata</taxon>
        <taxon>Craniata</taxon>
        <taxon>Vertebrata</taxon>
        <taxon>Euteleostomi</taxon>
        <taxon>Mammalia</taxon>
        <taxon>Eutheria</taxon>
        <taxon>Laurasiatheria</taxon>
        <taxon>Eulipotyphla</taxon>
        <taxon>Talpidae</taxon>
        <taxon>Galemys</taxon>
    </lineage>
</organism>
<evidence type="ECO:0000256" key="2">
    <source>
        <dbReference type="ARBA" id="ARBA00046344"/>
    </source>
</evidence>
<evidence type="ECO:0000313" key="4">
    <source>
        <dbReference type="EMBL" id="KAG8505238.1"/>
    </source>
</evidence>
<sequence>VLQEQIRARDNISYGTNSALKTLEMRQLSGLGDLRGRVARCDASIARLSAEYKTTYEGLQHLNKEQQAAKLILETKIKDAEGQLLNRVDLSISEQSTKLKMSHRDSNHQLQLLDTKFKGTIEELSNQILSARSWLQKEQERIEKDLLQKIDQLSLVVKENSGASERDMEKKLSQMSARLDKIEESQKKNMEVQRTRQEEEKMHGRISKLELQMNEDMKEMKAEVDAGFTAIYESIGSLRQVLEAKMKLDKDQLQKQIQQMQKPETPM</sequence>
<dbReference type="EMBL" id="JAGFMF010012266">
    <property type="protein sequence ID" value="KAG8505238.1"/>
    <property type="molecule type" value="Genomic_DNA"/>
</dbReference>
<dbReference type="PANTHER" id="PTHR22420">
    <property type="entry name" value="PROTEIN FAM81A"/>
    <property type="match status" value="1"/>
</dbReference>
<evidence type="ECO:0000256" key="1">
    <source>
        <dbReference type="ARBA" id="ARBA00023054"/>
    </source>
</evidence>
<keyword evidence="5" id="KW-1185">Reference proteome</keyword>
<evidence type="ECO:0000256" key="3">
    <source>
        <dbReference type="SAM" id="Coils"/>
    </source>
</evidence>
<dbReference type="Proteomes" id="UP000700334">
    <property type="component" value="Unassembled WGS sequence"/>
</dbReference>
<dbReference type="PANTHER" id="PTHR22420:SF2">
    <property type="entry name" value="PROTEIN FAM81A"/>
    <property type="match status" value="1"/>
</dbReference>
<evidence type="ECO:0000313" key="5">
    <source>
        <dbReference type="Proteomes" id="UP000700334"/>
    </source>
</evidence>
<comment type="caution">
    <text evidence="4">The sequence shown here is derived from an EMBL/GenBank/DDBJ whole genome shotgun (WGS) entry which is preliminary data.</text>
</comment>
<name>A0A8J6DGA8_GALPY</name>
<protein>
    <submittedName>
        <fullName evidence="4">Protein FAM81A</fullName>
    </submittedName>
</protein>
<gene>
    <name evidence="4" type="ORF">J0S82_001042</name>
</gene>